<protein>
    <submittedName>
        <fullName evidence="2">Uncharacterized protein</fullName>
    </submittedName>
</protein>
<evidence type="ECO:0000313" key="3">
    <source>
        <dbReference type="Proteomes" id="UP000094527"/>
    </source>
</evidence>
<accession>A0A1D2MVK6</accession>
<keyword evidence="3" id="KW-1185">Reference proteome</keyword>
<comment type="caution">
    <text evidence="2">The sequence shown here is derived from an EMBL/GenBank/DDBJ whole genome shotgun (WGS) entry which is preliminary data.</text>
</comment>
<organism evidence="2 3">
    <name type="scientific">Orchesella cincta</name>
    <name type="common">Springtail</name>
    <name type="synonym">Podura cincta</name>
    <dbReference type="NCBI Taxonomy" id="48709"/>
    <lineage>
        <taxon>Eukaryota</taxon>
        <taxon>Metazoa</taxon>
        <taxon>Ecdysozoa</taxon>
        <taxon>Arthropoda</taxon>
        <taxon>Hexapoda</taxon>
        <taxon>Collembola</taxon>
        <taxon>Entomobryomorpha</taxon>
        <taxon>Entomobryoidea</taxon>
        <taxon>Orchesellidae</taxon>
        <taxon>Orchesellinae</taxon>
        <taxon>Orchesella</taxon>
    </lineage>
</organism>
<feature type="compositionally biased region" description="Polar residues" evidence="1">
    <location>
        <begin position="1"/>
        <end position="13"/>
    </location>
</feature>
<name>A0A1D2MVK6_ORCCI</name>
<feature type="compositionally biased region" description="Gly residues" evidence="1">
    <location>
        <begin position="26"/>
        <end position="37"/>
    </location>
</feature>
<dbReference type="Proteomes" id="UP000094527">
    <property type="component" value="Unassembled WGS sequence"/>
</dbReference>
<feature type="region of interest" description="Disordered" evidence="1">
    <location>
        <begin position="1"/>
        <end position="48"/>
    </location>
</feature>
<dbReference type="AlphaFoldDB" id="A0A1D2MVK6"/>
<sequence length="229" mass="23512">MVIGAQNTNGNVQSRRDNNGFPNGSAGNGNNGNGGGNASSPESGPNLYGAHSFQNGAAAHAFINAALGAGNHVGTVAAATSITNQQLFQQQGPRGAYGTSLSGSYPFNATGITRGRQNSSFGNVMGLHQMPTAPGMRFPRQTPCPASAMILVAEVQDPPRSPGPAYLMNGHHGSPGFPLLADATSVVIVFAICTAMNTLNKTAPFMDVELLVAPFVVQVAAMESVDFKP</sequence>
<reference evidence="2 3" key="1">
    <citation type="journal article" date="2016" name="Genome Biol. Evol.">
        <title>Gene Family Evolution Reflects Adaptation to Soil Environmental Stressors in the Genome of the Collembolan Orchesella cincta.</title>
        <authorList>
            <person name="Faddeeva-Vakhrusheva A."/>
            <person name="Derks M.F."/>
            <person name="Anvar S.Y."/>
            <person name="Agamennone V."/>
            <person name="Suring W."/>
            <person name="Smit S."/>
            <person name="van Straalen N.M."/>
            <person name="Roelofs D."/>
        </authorList>
    </citation>
    <scope>NUCLEOTIDE SEQUENCE [LARGE SCALE GENOMIC DNA]</scope>
    <source>
        <tissue evidence="2">Mixed pool</tissue>
    </source>
</reference>
<proteinExistence type="predicted"/>
<evidence type="ECO:0000256" key="1">
    <source>
        <dbReference type="SAM" id="MobiDB-lite"/>
    </source>
</evidence>
<dbReference type="EMBL" id="LJIJ01000470">
    <property type="protein sequence ID" value="ODM97130.1"/>
    <property type="molecule type" value="Genomic_DNA"/>
</dbReference>
<gene>
    <name evidence="2" type="ORF">Ocin01_09558</name>
</gene>
<evidence type="ECO:0000313" key="2">
    <source>
        <dbReference type="EMBL" id="ODM97130.1"/>
    </source>
</evidence>